<dbReference type="AlphaFoldDB" id="A0A2I1HQR0"/>
<sequence>MDYSIIKPFIDQFSRSQIQAILIAWLPTKLSPYLSGIMTVDMFAVTTVIASGLSTLSYLVYTFLYKQLVGNSSQKNSITIKIDYYNLGTYNERSKNIIYESLESKRLIITISTMSELSDECI</sequence>
<dbReference type="VEuPathDB" id="FungiDB:RhiirA1_448959"/>
<name>A0A2I1HQR0_9GLOM</name>
<keyword evidence="3" id="KW-1185">Reference proteome</keyword>
<dbReference type="OrthoDB" id="2429195at2759"/>
<feature type="transmembrane region" description="Helical" evidence="1">
    <location>
        <begin position="42"/>
        <end position="65"/>
    </location>
</feature>
<dbReference type="VEuPathDB" id="FungiDB:FUN_002063"/>
<proteinExistence type="predicted"/>
<dbReference type="Proteomes" id="UP000234323">
    <property type="component" value="Unassembled WGS sequence"/>
</dbReference>
<reference evidence="2 3" key="1">
    <citation type="submission" date="2015-10" db="EMBL/GenBank/DDBJ databases">
        <title>Genome analyses suggest a sexual origin of heterokaryosis in a supposedly ancient asexual fungus.</title>
        <authorList>
            <person name="Ropars J."/>
            <person name="Sedzielewska K."/>
            <person name="Noel J."/>
            <person name="Charron P."/>
            <person name="Farinelli L."/>
            <person name="Marton T."/>
            <person name="Kruger M."/>
            <person name="Pelin A."/>
            <person name="Brachmann A."/>
            <person name="Corradi N."/>
        </authorList>
    </citation>
    <scope>NUCLEOTIDE SEQUENCE [LARGE SCALE GENOMIC DNA]</scope>
    <source>
        <strain evidence="2 3">A4</strain>
    </source>
</reference>
<gene>
    <name evidence="2" type="ORF">RhiirA4_485705</name>
</gene>
<evidence type="ECO:0000256" key="1">
    <source>
        <dbReference type="SAM" id="Phobius"/>
    </source>
</evidence>
<keyword evidence="1" id="KW-0812">Transmembrane</keyword>
<dbReference type="EMBL" id="LLXI01004977">
    <property type="protein sequence ID" value="PKY61133.1"/>
    <property type="molecule type" value="Genomic_DNA"/>
</dbReference>
<comment type="caution">
    <text evidence="2">The sequence shown here is derived from an EMBL/GenBank/DDBJ whole genome shotgun (WGS) entry which is preliminary data.</text>
</comment>
<accession>A0A2I1HQR0</accession>
<evidence type="ECO:0000313" key="2">
    <source>
        <dbReference type="EMBL" id="PKY61133.1"/>
    </source>
</evidence>
<evidence type="ECO:0000313" key="3">
    <source>
        <dbReference type="Proteomes" id="UP000234323"/>
    </source>
</evidence>
<keyword evidence="1" id="KW-1133">Transmembrane helix</keyword>
<protein>
    <submittedName>
        <fullName evidence="2">Uncharacterized protein</fullName>
    </submittedName>
</protein>
<organism evidence="2 3">
    <name type="scientific">Rhizophagus irregularis</name>
    <dbReference type="NCBI Taxonomy" id="588596"/>
    <lineage>
        <taxon>Eukaryota</taxon>
        <taxon>Fungi</taxon>
        <taxon>Fungi incertae sedis</taxon>
        <taxon>Mucoromycota</taxon>
        <taxon>Glomeromycotina</taxon>
        <taxon>Glomeromycetes</taxon>
        <taxon>Glomerales</taxon>
        <taxon>Glomeraceae</taxon>
        <taxon>Rhizophagus</taxon>
    </lineage>
</organism>
<keyword evidence="1" id="KW-0472">Membrane</keyword>